<evidence type="ECO:0000256" key="5">
    <source>
        <dbReference type="ARBA" id="ARBA00023163"/>
    </source>
</evidence>
<keyword evidence="10" id="KW-1185">Reference proteome</keyword>
<keyword evidence="2" id="KW-0938">Abscisic acid signaling pathway</keyword>
<dbReference type="GO" id="GO:0006355">
    <property type="term" value="P:regulation of DNA-templated transcription"/>
    <property type="evidence" value="ECO:0007669"/>
    <property type="project" value="UniProtKB-ARBA"/>
</dbReference>
<feature type="domain" description="BZIP" evidence="8">
    <location>
        <begin position="185"/>
        <end position="200"/>
    </location>
</feature>
<reference evidence="9 10" key="2">
    <citation type="submission" date="2024-10" db="EMBL/GenBank/DDBJ databases">
        <authorList>
            <person name="Ryan C."/>
        </authorList>
    </citation>
    <scope>NUCLEOTIDE SEQUENCE [LARGE SCALE GENOMIC DNA]</scope>
</reference>
<evidence type="ECO:0000256" key="7">
    <source>
        <dbReference type="SAM" id="MobiDB-lite"/>
    </source>
</evidence>
<dbReference type="EMBL" id="OZ075116">
    <property type="protein sequence ID" value="CAL5071060.1"/>
    <property type="molecule type" value="Genomic_DNA"/>
</dbReference>
<dbReference type="SUPFAM" id="SSF57959">
    <property type="entry name" value="Leucine zipper domain"/>
    <property type="match status" value="1"/>
</dbReference>
<evidence type="ECO:0000256" key="4">
    <source>
        <dbReference type="ARBA" id="ARBA00023125"/>
    </source>
</evidence>
<dbReference type="AlphaFoldDB" id="A0ABC9F7Q4"/>
<evidence type="ECO:0000256" key="1">
    <source>
        <dbReference type="ARBA" id="ARBA00004123"/>
    </source>
</evidence>
<dbReference type="PROSITE" id="PS00036">
    <property type="entry name" value="BZIP_BASIC"/>
    <property type="match status" value="1"/>
</dbReference>
<name>A0ABC9F7Q4_9POAL</name>
<dbReference type="GO" id="GO:0003677">
    <property type="term" value="F:DNA binding"/>
    <property type="evidence" value="ECO:0007669"/>
    <property type="project" value="UniProtKB-KW"/>
</dbReference>
<feature type="region of interest" description="Disordered" evidence="7">
    <location>
        <begin position="264"/>
        <end position="286"/>
    </location>
</feature>
<keyword evidence="4" id="KW-0238">DNA-binding</keyword>
<dbReference type="GO" id="GO:0009738">
    <property type="term" value="P:abscisic acid-activated signaling pathway"/>
    <property type="evidence" value="ECO:0007669"/>
    <property type="project" value="UniProtKB-KW"/>
</dbReference>
<gene>
    <name evidence="9" type="ORF">URODEC1_LOCUS103167</name>
</gene>
<keyword evidence="3" id="KW-0805">Transcription regulation</keyword>
<organism evidence="9 10">
    <name type="scientific">Urochloa decumbens</name>
    <dbReference type="NCBI Taxonomy" id="240449"/>
    <lineage>
        <taxon>Eukaryota</taxon>
        <taxon>Viridiplantae</taxon>
        <taxon>Streptophyta</taxon>
        <taxon>Embryophyta</taxon>
        <taxon>Tracheophyta</taxon>
        <taxon>Spermatophyta</taxon>
        <taxon>Magnoliopsida</taxon>
        <taxon>Liliopsida</taxon>
        <taxon>Poales</taxon>
        <taxon>Poaceae</taxon>
        <taxon>PACMAD clade</taxon>
        <taxon>Panicoideae</taxon>
        <taxon>Panicodae</taxon>
        <taxon>Paniceae</taxon>
        <taxon>Melinidinae</taxon>
        <taxon>Urochloa</taxon>
    </lineage>
</organism>
<evidence type="ECO:0000313" key="10">
    <source>
        <dbReference type="Proteomes" id="UP001497457"/>
    </source>
</evidence>
<evidence type="ECO:0000259" key="8">
    <source>
        <dbReference type="PROSITE" id="PS00036"/>
    </source>
</evidence>
<dbReference type="InterPro" id="IPR043452">
    <property type="entry name" value="BZIP46-like"/>
</dbReference>
<sequence>MGVQTMSSHGDDGRRGLSRQGSVYSLTLTEVETQLGEPLRSMNLDELLRTVLPAAPAAAEPPAATAKKTVDEVWRDIQSASGARQASMGEMTLEDFLSRAGVAVDAGGAGCAGPHWLHQYPPQQQYVVQRPLALGAGGGPALDAVYRDGVGVGVFLSQVAGRKRGAAAAVGGEGVVERTVERRQKRMIKNRESAARSRARKQVGARVLFSSVSTAFPFDLRIYACRRTPTSWRTRSPCWRRRTSVSGSSRCLNRWSCHRSMSSRQCPSRRRSSSSGEGIQPTSDEPYVETKRSSCVHSRRNYLILSLLLGRLIDGLGLCLIGRMM</sequence>
<protein>
    <recommendedName>
        <fullName evidence="8">BZIP domain-containing protein</fullName>
    </recommendedName>
</protein>
<dbReference type="Proteomes" id="UP001497457">
    <property type="component" value="Chromosome 6rd"/>
</dbReference>
<evidence type="ECO:0000256" key="2">
    <source>
        <dbReference type="ARBA" id="ARBA00022682"/>
    </source>
</evidence>
<comment type="subcellular location">
    <subcellularLocation>
        <location evidence="1">Nucleus</location>
    </subcellularLocation>
</comment>
<evidence type="ECO:0000256" key="6">
    <source>
        <dbReference type="ARBA" id="ARBA00023242"/>
    </source>
</evidence>
<evidence type="ECO:0000256" key="3">
    <source>
        <dbReference type="ARBA" id="ARBA00023015"/>
    </source>
</evidence>
<evidence type="ECO:0000313" key="9">
    <source>
        <dbReference type="EMBL" id="CAL5071060.1"/>
    </source>
</evidence>
<reference evidence="10" key="1">
    <citation type="submission" date="2024-06" db="EMBL/GenBank/DDBJ databases">
        <authorList>
            <person name="Ryan C."/>
        </authorList>
    </citation>
    <scope>NUCLEOTIDE SEQUENCE [LARGE SCALE GENOMIC DNA]</scope>
</reference>
<dbReference type="GO" id="GO:0005634">
    <property type="term" value="C:nucleus"/>
    <property type="evidence" value="ECO:0007669"/>
    <property type="project" value="UniProtKB-SubCell"/>
</dbReference>
<accession>A0ABC9F7Q4</accession>
<dbReference type="Gene3D" id="1.20.5.170">
    <property type="match status" value="1"/>
</dbReference>
<keyword evidence="5" id="KW-0804">Transcription</keyword>
<dbReference type="InterPro" id="IPR046347">
    <property type="entry name" value="bZIP_sf"/>
</dbReference>
<keyword evidence="6" id="KW-0539">Nucleus</keyword>
<dbReference type="PANTHER" id="PTHR22952">
    <property type="entry name" value="CAMP-RESPONSE ELEMENT BINDING PROTEIN-RELATED"/>
    <property type="match status" value="1"/>
</dbReference>
<dbReference type="InterPro" id="IPR004827">
    <property type="entry name" value="bZIP"/>
</dbReference>
<dbReference type="PANTHER" id="PTHR22952:SF483">
    <property type="entry name" value="OS07G0686100 PROTEIN"/>
    <property type="match status" value="1"/>
</dbReference>
<proteinExistence type="predicted"/>